<dbReference type="GO" id="GO:0016787">
    <property type="term" value="F:hydrolase activity"/>
    <property type="evidence" value="ECO:0007669"/>
    <property type="project" value="UniProtKB-KW"/>
</dbReference>
<dbReference type="EMBL" id="PKPP01013386">
    <property type="protein sequence ID" value="PWA41002.1"/>
    <property type="molecule type" value="Genomic_DNA"/>
</dbReference>
<feature type="compositionally biased region" description="Basic residues" evidence="1">
    <location>
        <begin position="260"/>
        <end position="273"/>
    </location>
</feature>
<keyword evidence="2" id="KW-0347">Helicase</keyword>
<dbReference type="Proteomes" id="UP000245207">
    <property type="component" value="Unassembled WGS sequence"/>
</dbReference>
<keyword evidence="2" id="KW-0067">ATP-binding</keyword>
<dbReference type="GO" id="GO:0005524">
    <property type="term" value="F:ATP binding"/>
    <property type="evidence" value="ECO:0007669"/>
    <property type="project" value="UniProtKB-KW"/>
</dbReference>
<accession>A0A2U1KW83</accession>
<protein>
    <submittedName>
        <fullName evidence="2">UvrD-like Helicase, ATP-binding domain, P-loop containing nucleoside triphosphate hydrolase</fullName>
    </submittedName>
</protein>
<keyword evidence="2" id="KW-0378">Hydrolase</keyword>
<dbReference type="AlphaFoldDB" id="A0A2U1KW83"/>
<keyword evidence="3" id="KW-1185">Reference proteome</keyword>
<name>A0A2U1KW83_ARTAN</name>
<dbReference type="GO" id="GO:0004386">
    <property type="term" value="F:helicase activity"/>
    <property type="evidence" value="ECO:0007669"/>
    <property type="project" value="UniProtKB-KW"/>
</dbReference>
<comment type="caution">
    <text evidence="2">The sequence shown here is derived from an EMBL/GenBank/DDBJ whole genome shotgun (WGS) entry which is preliminary data.</text>
</comment>
<proteinExistence type="predicted"/>
<keyword evidence="2" id="KW-0547">Nucleotide-binding</keyword>
<dbReference type="PANTHER" id="PTHR21529">
    <property type="entry name" value="MAMMARY TURMOR VIRUS RECEPTOR HOMOLOG 1, 2 MTVR1, 2"/>
    <property type="match status" value="1"/>
</dbReference>
<feature type="region of interest" description="Disordered" evidence="1">
    <location>
        <begin position="241"/>
        <end position="273"/>
    </location>
</feature>
<reference evidence="2 3" key="1">
    <citation type="journal article" date="2018" name="Mol. Plant">
        <title>The genome of Artemisia annua provides insight into the evolution of Asteraceae family and artemisinin biosynthesis.</title>
        <authorList>
            <person name="Shen Q."/>
            <person name="Zhang L."/>
            <person name="Liao Z."/>
            <person name="Wang S."/>
            <person name="Yan T."/>
            <person name="Shi P."/>
            <person name="Liu M."/>
            <person name="Fu X."/>
            <person name="Pan Q."/>
            <person name="Wang Y."/>
            <person name="Lv Z."/>
            <person name="Lu X."/>
            <person name="Zhang F."/>
            <person name="Jiang W."/>
            <person name="Ma Y."/>
            <person name="Chen M."/>
            <person name="Hao X."/>
            <person name="Li L."/>
            <person name="Tang Y."/>
            <person name="Lv G."/>
            <person name="Zhou Y."/>
            <person name="Sun X."/>
            <person name="Brodelius P.E."/>
            <person name="Rose J.K.C."/>
            <person name="Tang K."/>
        </authorList>
    </citation>
    <scope>NUCLEOTIDE SEQUENCE [LARGE SCALE GENOMIC DNA]</scope>
    <source>
        <strain evidence="3">cv. Huhao1</strain>
        <tissue evidence="2">Leaf</tissue>
    </source>
</reference>
<dbReference type="STRING" id="35608.A0A2U1KW83"/>
<sequence>MMLALVLLEEPDSSQVLLDLLTGSSNIADLLPRKFVSSLLRRRKGDSLNLNPEVVAEAFMSVKDPLVIVSRGDLIPNIHAPCAIFVDLNKSKEEIMRILFPRKNTQCVNSSHNVDVGTSLEPPSRMNTNLDVNPMNKCKGEVEIKSKAPKEISESTNGKGDRLSLFARESKMKKEELNNMMDALARITGKNVILLQYDPKLDGRLSQEPEAAQMVVSECSSSTTEVEQICDDALGEVALESQSGEGSTLDAKNKIAKGNNKGKKGKHIKGKKK</sequence>
<evidence type="ECO:0000256" key="1">
    <source>
        <dbReference type="SAM" id="MobiDB-lite"/>
    </source>
</evidence>
<organism evidence="2 3">
    <name type="scientific">Artemisia annua</name>
    <name type="common">Sweet wormwood</name>
    <dbReference type="NCBI Taxonomy" id="35608"/>
    <lineage>
        <taxon>Eukaryota</taxon>
        <taxon>Viridiplantae</taxon>
        <taxon>Streptophyta</taxon>
        <taxon>Embryophyta</taxon>
        <taxon>Tracheophyta</taxon>
        <taxon>Spermatophyta</taxon>
        <taxon>Magnoliopsida</taxon>
        <taxon>eudicotyledons</taxon>
        <taxon>Gunneridae</taxon>
        <taxon>Pentapetalae</taxon>
        <taxon>asterids</taxon>
        <taxon>campanulids</taxon>
        <taxon>Asterales</taxon>
        <taxon>Asteraceae</taxon>
        <taxon>Asteroideae</taxon>
        <taxon>Anthemideae</taxon>
        <taxon>Artemisiinae</taxon>
        <taxon>Artemisia</taxon>
    </lineage>
</organism>
<dbReference type="PANTHER" id="PTHR21529:SF4">
    <property type="entry name" value="TPR AND ANKYRIN REPEAT-CONTAINING PROTEIN 1"/>
    <property type="match status" value="1"/>
</dbReference>
<dbReference type="OrthoDB" id="3156807at2759"/>
<evidence type="ECO:0000313" key="2">
    <source>
        <dbReference type="EMBL" id="PWA41002.1"/>
    </source>
</evidence>
<evidence type="ECO:0000313" key="3">
    <source>
        <dbReference type="Proteomes" id="UP000245207"/>
    </source>
</evidence>
<dbReference type="InterPro" id="IPR039904">
    <property type="entry name" value="TRANK1"/>
</dbReference>
<gene>
    <name evidence="2" type="ORF">CTI12_AA557530</name>
</gene>